<protein>
    <recommendedName>
        <fullName evidence="11">8-oxo-dGTP diphosphatase</fullName>
        <ecNumber evidence="11">3.6.1.55</ecNumber>
    </recommendedName>
</protein>
<comment type="cofactor">
    <cofactor evidence="1">
        <name>Mg(2+)</name>
        <dbReference type="ChEBI" id="CHEBI:18420"/>
    </cofactor>
</comment>
<dbReference type="STRING" id="1121357.SAMN05661109_00967"/>
<organism evidence="13 14">
    <name type="scientific">Corynebacterium cystitidis DSM 20524</name>
    <dbReference type="NCBI Taxonomy" id="1121357"/>
    <lineage>
        <taxon>Bacteria</taxon>
        <taxon>Bacillati</taxon>
        <taxon>Actinomycetota</taxon>
        <taxon>Actinomycetes</taxon>
        <taxon>Mycobacteriales</taxon>
        <taxon>Corynebacteriaceae</taxon>
        <taxon>Corynebacterium</taxon>
    </lineage>
</organism>
<dbReference type="CDD" id="cd03425">
    <property type="entry name" value="NUDIX_MutT_NudA_like"/>
    <property type="match status" value="1"/>
</dbReference>
<evidence type="ECO:0000256" key="1">
    <source>
        <dbReference type="ARBA" id="ARBA00001946"/>
    </source>
</evidence>
<dbReference type="GO" id="GO:0035539">
    <property type="term" value="F:8-oxo-7,8-dihydrodeoxyguanosine triphosphate pyrophosphatase activity"/>
    <property type="evidence" value="ECO:0007669"/>
    <property type="project" value="UniProtKB-EC"/>
</dbReference>
<dbReference type="PROSITE" id="PS51462">
    <property type="entry name" value="NUDIX"/>
    <property type="match status" value="1"/>
</dbReference>
<evidence type="ECO:0000256" key="10">
    <source>
        <dbReference type="ARBA" id="ARBA00035861"/>
    </source>
</evidence>
<evidence type="ECO:0000313" key="13">
    <source>
        <dbReference type="EMBL" id="SER77515.1"/>
    </source>
</evidence>
<gene>
    <name evidence="13" type="ORF">SAMN05661109_00967</name>
</gene>
<evidence type="ECO:0000256" key="8">
    <source>
        <dbReference type="ARBA" id="ARBA00022842"/>
    </source>
</evidence>
<dbReference type="PRINTS" id="PR00502">
    <property type="entry name" value="NUDIXFAMILY"/>
</dbReference>
<dbReference type="GO" id="GO:0044716">
    <property type="term" value="F:8-oxo-GDP phosphatase activity"/>
    <property type="evidence" value="ECO:0007669"/>
    <property type="project" value="TreeGrafter"/>
</dbReference>
<keyword evidence="9" id="KW-0234">DNA repair</keyword>
<dbReference type="GO" id="GO:0006260">
    <property type="term" value="P:DNA replication"/>
    <property type="evidence" value="ECO:0007669"/>
    <property type="project" value="UniProtKB-KW"/>
</dbReference>
<keyword evidence="5" id="KW-0479">Metal-binding</keyword>
<dbReference type="Proteomes" id="UP000198929">
    <property type="component" value="Unassembled WGS sequence"/>
</dbReference>
<dbReference type="InterPro" id="IPR000086">
    <property type="entry name" value="NUDIX_hydrolase_dom"/>
</dbReference>
<dbReference type="InterPro" id="IPR015797">
    <property type="entry name" value="NUDIX_hydrolase-like_dom_sf"/>
</dbReference>
<accession>A0A1H9RYN8</accession>
<dbReference type="EC" id="3.6.1.55" evidence="11"/>
<comment type="catalytic activity">
    <reaction evidence="10">
        <text>8-oxo-dGTP + H2O = 8-oxo-dGMP + diphosphate + H(+)</text>
        <dbReference type="Rhea" id="RHEA:31575"/>
        <dbReference type="ChEBI" id="CHEBI:15377"/>
        <dbReference type="ChEBI" id="CHEBI:15378"/>
        <dbReference type="ChEBI" id="CHEBI:33019"/>
        <dbReference type="ChEBI" id="CHEBI:63224"/>
        <dbReference type="ChEBI" id="CHEBI:77896"/>
        <dbReference type="EC" id="3.6.1.55"/>
    </reaction>
</comment>
<keyword evidence="7" id="KW-0378">Hydrolase</keyword>
<dbReference type="PANTHER" id="PTHR47707:SF1">
    <property type="entry name" value="NUDIX HYDROLASE FAMILY PROTEIN"/>
    <property type="match status" value="1"/>
</dbReference>
<evidence type="ECO:0000256" key="9">
    <source>
        <dbReference type="ARBA" id="ARBA00023204"/>
    </source>
</evidence>
<name>A0A1H9RYN8_9CORY</name>
<reference evidence="14" key="1">
    <citation type="submission" date="2016-10" db="EMBL/GenBank/DDBJ databases">
        <authorList>
            <person name="Varghese N."/>
            <person name="Submissions S."/>
        </authorList>
    </citation>
    <scope>NUCLEOTIDE SEQUENCE [LARGE SCALE GENOMIC DNA]</scope>
    <source>
        <strain evidence="14">DSM 20524</strain>
    </source>
</reference>
<dbReference type="Gene3D" id="3.90.79.10">
    <property type="entry name" value="Nucleoside Triphosphate Pyrophosphohydrolase"/>
    <property type="match status" value="1"/>
</dbReference>
<keyword evidence="6" id="KW-0227">DNA damage</keyword>
<dbReference type="Pfam" id="PF00293">
    <property type="entry name" value="NUDIX"/>
    <property type="match status" value="1"/>
</dbReference>
<dbReference type="EMBL" id="FOGQ01000003">
    <property type="protein sequence ID" value="SER77515.1"/>
    <property type="molecule type" value="Genomic_DNA"/>
</dbReference>
<keyword evidence="14" id="KW-1185">Reference proteome</keyword>
<sequence>MAKVIEVAGAVFLRGNTVFAAQRGEGKSMAGMWEFPGGKIEPGETPKQALAREIREELLVEATVGKHITTTAYEYDFGTVNLATYFCTLADDTSPTLTEHQDARWVPVDELDQLDWAPADIPAVQLITRLPTYGIYP</sequence>
<evidence type="ECO:0000256" key="11">
    <source>
        <dbReference type="ARBA" id="ARBA00038905"/>
    </source>
</evidence>
<evidence type="ECO:0000256" key="4">
    <source>
        <dbReference type="ARBA" id="ARBA00022705"/>
    </source>
</evidence>
<evidence type="ECO:0000256" key="5">
    <source>
        <dbReference type="ARBA" id="ARBA00022723"/>
    </source>
</evidence>
<dbReference type="AlphaFoldDB" id="A0A1H9RYN8"/>
<dbReference type="InterPro" id="IPR047127">
    <property type="entry name" value="MutT-like"/>
</dbReference>
<evidence type="ECO:0000256" key="3">
    <source>
        <dbReference type="ARBA" id="ARBA00022457"/>
    </source>
</evidence>
<dbReference type="GO" id="GO:0044715">
    <property type="term" value="F:8-oxo-dGDP phosphatase activity"/>
    <property type="evidence" value="ECO:0007669"/>
    <property type="project" value="TreeGrafter"/>
</dbReference>
<dbReference type="PANTHER" id="PTHR47707">
    <property type="entry name" value="8-OXO-DGTP DIPHOSPHATASE"/>
    <property type="match status" value="1"/>
</dbReference>
<feature type="domain" description="Nudix hydrolase" evidence="12">
    <location>
        <begin position="3"/>
        <end position="128"/>
    </location>
</feature>
<evidence type="ECO:0000256" key="7">
    <source>
        <dbReference type="ARBA" id="ARBA00022801"/>
    </source>
</evidence>
<dbReference type="SUPFAM" id="SSF55811">
    <property type="entry name" value="Nudix"/>
    <property type="match status" value="1"/>
</dbReference>
<dbReference type="InterPro" id="IPR020476">
    <property type="entry name" value="Nudix_hydrolase"/>
</dbReference>
<keyword evidence="4" id="KW-0235">DNA replication</keyword>
<comment type="similarity">
    <text evidence="2">Belongs to the Nudix hydrolase family.</text>
</comment>
<keyword evidence="8" id="KW-0460">Magnesium</keyword>
<dbReference type="GO" id="GO:0006281">
    <property type="term" value="P:DNA repair"/>
    <property type="evidence" value="ECO:0007669"/>
    <property type="project" value="UniProtKB-KW"/>
</dbReference>
<evidence type="ECO:0000259" key="12">
    <source>
        <dbReference type="PROSITE" id="PS51462"/>
    </source>
</evidence>
<dbReference type="RefSeq" id="WP_092256991.1">
    <property type="nucleotide sequence ID" value="NZ_CP047199.1"/>
</dbReference>
<evidence type="ECO:0000256" key="6">
    <source>
        <dbReference type="ARBA" id="ARBA00022763"/>
    </source>
</evidence>
<dbReference type="GO" id="GO:0008413">
    <property type="term" value="F:8-oxo-7,8-dihydroguanosine triphosphate pyrophosphatase activity"/>
    <property type="evidence" value="ECO:0007669"/>
    <property type="project" value="TreeGrafter"/>
</dbReference>
<proteinExistence type="inferred from homology"/>
<evidence type="ECO:0000256" key="2">
    <source>
        <dbReference type="ARBA" id="ARBA00005582"/>
    </source>
</evidence>
<dbReference type="GO" id="GO:0046872">
    <property type="term" value="F:metal ion binding"/>
    <property type="evidence" value="ECO:0007669"/>
    <property type="project" value="UniProtKB-KW"/>
</dbReference>
<keyword evidence="3" id="KW-0515">Mutator protein</keyword>
<evidence type="ECO:0000313" key="14">
    <source>
        <dbReference type="Proteomes" id="UP000198929"/>
    </source>
</evidence>